<evidence type="ECO:0000259" key="16">
    <source>
        <dbReference type="PROSITE" id="PS51843"/>
    </source>
</evidence>
<dbReference type="InterPro" id="IPR003070">
    <property type="entry name" value="NR4A1-3"/>
</dbReference>
<keyword evidence="7 13" id="KW-0804">Transcription</keyword>
<dbReference type="InterPro" id="IPR000536">
    <property type="entry name" value="Nucl_hrmn_rcpt_lig-bd"/>
</dbReference>
<feature type="region of interest" description="Disordered" evidence="14">
    <location>
        <begin position="138"/>
        <end position="178"/>
    </location>
</feature>
<dbReference type="Gene3D" id="1.10.565.10">
    <property type="entry name" value="Retinoid X Receptor"/>
    <property type="match status" value="1"/>
</dbReference>
<comment type="caution">
    <text evidence="17">The sequence shown here is derived from an EMBL/GenBank/DDBJ whole genome shotgun (WGS) entry which is preliminary data.</text>
</comment>
<dbReference type="GO" id="GO:0071376">
    <property type="term" value="P:cellular response to corticotropin-releasing hormone stimulus"/>
    <property type="evidence" value="ECO:0007669"/>
    <property type="project" value="TreeGrafter"/>
</dbReference>
<evidence type="ECO:0000256" key="3">
    <source>
        <dbReference type="ARBA" id="ARBA00022771"/>
    </source>
</evidence>
<dbReference type="PRINTS" id="PR00398">
    <property type="entry name" value="STRDHORMONER"/>
</dbReference>
<protein>
    <recommendedName>
        <fullName evidence="11">Probable nuclear hormone receptor HR38</fullName>
    </recommendedName>
    <alternativeName>
        <fullName evidence="12">Nuclear receptor subfamily 4 group A member 4</fullName>
    </alternativeName>
</protein>
<dbReference type="InterPro" id="IPR001723">
    <property type="entry name" value="Nuclear_hrmn_rcpt"/>
</dbReference>
<evidence type="ECO:0000256" key="6">
    <source>
        <dbReference type="ARBA" id="ARBA00023125"/>
    </source>
</evidence>
<sequence>MFNFCLQAFSNNNFSDLLTPPFSEEANGLGLSVELDTFSEISLTSQSPTCDTPDSSLPSFQETYPSLGGTCFKMEEGHFSFGDQFPFPHQHHHPHHHHHHQSLQQPSHLSSQCQPVSGCGSVAYDFTQLFSPLPNTASGAANNFQGSNHMQHSHQQRQNETQLHSTMHSHSYGQHHSQPQIFESPVTTSQQLDPIPPYVSGFQQINTVPEMGVQSVGLKQRRGTSMTHRNHHLLNNNEIPKLRIPVAGTSNLTSLPNTPTNVVGSPHGSMPSMPPSVFDSSNIGAAPPAVTTPNSNSSAGRSYGAMASTSHTSAQTPASQLCAVCGDTAACQHYGVRTCEGCKGFFKRTVQKGSKYVCLAEKACPVDKRRRNRCQYCRFQKCLSVGMVKEVVRTDSLKGRRGRLPSKPKSPQDSPPSPPVNVVSALVRAHVDTSPDLSSLDYSQYEENEPDDTSLSEARKVELFYHVLSGSLKLIHNFADRIPGFSDLCVDDQNLLFQSASLELFALRLAYRTHCTDSKIVFCNGVVLHRHQCVRSFGDWLQSILEFSETIHAMHIEIPPFAALCALTLITDRHGLKETYKVEQIQMNIINSLKEQLNFDDSHQKSYFISRLLGKIPELRNLSIQGLQRIFYLKLEDLVPIPPLLEKMYVNALPF</sequence>
<gene>
    <name evidence="17" type="ORF">V9T40_002167</name>
</gene>
<feature type="region of interest" description="Disordered" evidence="14">
    <location>
        <begin position="396"/>
        <end position="421"/>
    </location>
</feature>
<dbReference type="InterPro" id="IPR013088">
    <property type="entry name" value="Znf_NHR/GATA"/>
</dbReference>
<evidence type="ECO:0000313" key="18">
    <source>
        <dbReference type="Proteomes" id="UP001367676"/>
    </source>
</evidence>
<dbReference type="Pfam" id="PF00104">
    <property type="entry name" value="Hormone_recep"/>
    <property type="match status" value="1"/>
</dbReference>
<keyword evidence="18" id="KW-1185">Reference proteome</keyword>
<keyword evidence="8 13" id="KW-0675">Receptor</keyword>
<dbReference type="PROSITE" id="PS00031">
    <property type="entry name" value="NUCLEAR_REC_DBD_1"/>
    <property type="match status" value="1"/>
</dbReference>
<evidence type="ECO:0000259" key="15">
    <source>
        <dbReference type="PROSITE" id="PS51030"/>
    </source>
</evidence>
<keyword evidence="9 13" id="KW-0539">Nucleus</keyword>
<dbReference type="PROSITE" id="PS51843">
    <property type="entry name" value="NR_LBD"/>
    <property type="match status" value="1"/>
</dbReference>
<feature type="compositionally biased region" description="Polar residues" evidence="14">
    <location>
        <begin position="156"/>
        <end position="178"/>
    </location>
</feature>
<dbReference type="SUPFAM" id="SSF57716">
    <property type="entry name" value="Glucocorticoid receptor-like (DNA-binding domain)"/>
    <property type="match status" value="1"/>
</dbReference>
<feature type="region of interest" description="Disordered" evidence="14">
    <location>
        <begin position="83"/>
        <end position="111"/>
    </location>
</feature>
<name>A0AAN9Y3W8_9HEMI</name>
<evidence type="ECO:0000256" key="11">
    <source>
        <dbReference type="ARBA" id="ARBA00071265"/>
    </source>
</evidence>
<reference evidence="17 18" key="1">
    <citation type="submission" date="2024-03" db="EMBL/GenBank/DDBJ databases">
        <title>Adaptation during the transition from Ophiocordyceps entomopathogen to insect associate is accompanied by gene loss and intensified selection.</title>
        <authorList>
            <person name="Ward C.M."/>
            <person name="Onetto C.A."/>
            <person name="Borneman A.R."/>
        </authorList>
    </citation>
    <scope>NUCLEOTIDE SEQUENCE [LARGE SCALE GENOMIC DNA]</scope>
    <source>
        <strain evidence="17">AWRI1</strain>
        <tissue evidence="17">Single Adult Female</tissue>
    </source>
</reference>
<evidence type="ECO:0000256" key="8">
    <source>
        <dbReference type="ARBA" id="ARBA00023170"/>
    </source>
</evidence>
<keyword evidence="5 13" id="KW-0805">Transcription regulation</keyword>
<dbReference type="AlphaFoldDB" id="A0AAN9Y3W8"/>
<dbReference type="GO" id="GO:0004879">
    <property type="term" value="F:nuclear receptor activity"/>
    <property type="evidence" value="ECO:0007669"/>
    <property type="project" value="InterPro"/>
</dbReference>
<dbReference type="GO" id="GO:0008270">
    <property type="term" value="F:zinc ion binding"/>
    <property type="evidence" value="ECO:0007669"/>
    <property type="project" value="UniProtKB-KW"/>
</dbReference>
<keyword evidence="2 13" id="KW-0479">Metal-binding</keyword>
<feature type="compositionally biased region" description="Basic residues" evidence="14">
    <location>
        <begin position="89"/>
        <end position="101"/>
    </location>
</feature>
<keyword evidence="6 13" id="KW-0238">DNA-binding</keyword>
<feature type="domain" description="NR LBD" evidence="16">
    <location>
        <begin position="418"/>
        <end position="652"/>
    </location>
</feature>
<evidence type="ECO:0000256" key="2">
    <source>
        <dbReference type="ARBA" id="ARBA00022723"/>
    </source>
</evidence>
<evidence type="ECO:0000256" key="10">
    <source>
        <dbReference type="ARBA" id="ARBA00065130"/>
    </source>
</evidence>
<dbReference type="SMART" id="SM00430">
    <property type="entry name" value="HOLI"/>
    <property type="match status" value="1"/>
</dbReference>
<comment type="similarity">
    <text evidence="13">Belongs to the nuclear hormone receptor family.</text>
</comment>
<dbReference type="PRINTS" id="PR01284">
    <property type="entry name" value="NUCLEARECPTR"/>
</dbReference>
<feature type="region of interest" description="Disordered" evidence="14">
    <location>
        <begin position="435"/>
        <end position="454"/>
    </location>
</feature>
<evidence type="ECO:0000256" key="9">
    <source>
        <dbReference type="ARBA" id="ARBA00023242"/>
    </source>
</evidence>
<dbReference type="InterPro" id="IPR001628">
    <property type="entry name" value="Znf_hrmn_rcpt"/>
</dbReference>
<dbReference type="PRINTS" id="PR00047">
    <property type="entry name" value="STROIDFINGER"/>
</dbReference>
<comment type="subunit">
    <text evidence="10">Forms a heterodimer with USP.</text>
</comment>
<keyword evidence="3 13" id="KW-0863">Zinc-finger</keyword>
<dbReference type="SMART" id="SM00399">
    <property type="entry name" value="ZnF_C4"/>
    <property type="match status" value="1"/>
</dbReference>
<dbReference type="FunFam" id="3.30.50.10:FF:000009">
    <property type="entry name" value="nuclear receptor subfamily 4 group A member 2"/>
    <property type="match status" value="1"/>
</dbReference>
<dbReference type="EMBL" id="JBBCAQ010000022">
    <property type="protein sequence ID" value="KAK7590554.1"/>
    <property type="molecule type" value="Genomic_DNA"/>
</dbReference>
<evidence type="ECO:0000313" key="17">
    <source>
        <dbReference type="EMBL" id="KAK7590554.1"/>
    </source>
</evidence>
<evidence type="ECO:0000256" key="5">
    <source>
        <dbReference type="ARBA" id="ARBA00023015"/>
    </source>
</evidence>
<dbReference type="PANTHER" id="PTHR24085">
    <property type="entry name" value="NUCLEAR HORMONE RECEPTOR"/>
    <property type="match status" value="1"/>
</dbReference>
<dbReference type="GO" id="GO:0000978">
    <property type="term" value="F:RNA polymerase II cis-regulatory region sequence-specific DNA binding"/>
    <property type="evidence" value="ECO:0007669"/>
    <property type="project" value="TreeGrafter"/>
</dbReference>
<dbReference type="InterPro" id="IPR035500">
    <property type="entry name" value="NHR-like_dom_sf"/>
</dbReference>
<evidence type="ECO:0000256" key="14">
    <source>
        <dbReference type="SAM" id="MobiDB-lite"/>
    </source>
</evidence>
<proteinExistence type="inferred from homology"/>
<evidence type="ECO:0000256" key="12">
    <source>
        <dbReference type="ARBA" id="ARBA00075617"/>
    </source>
</evidence>
<dbReference type="PANTHER" id="PTHR24085:SF4">
    <property type="entry name" value="NUCLEAR HORMONE RECEPTOR HR38-RELATED"/>
    <property type="match status" value="1"/>
</dbReference>
<feature type="compositionally biased region" description="Polar residues" evidence="14">
    <location>
        <begin position="138"/>
        <end position="150"/>
    </location>
</feature>
<evidence type="ECO:0000256" key="7">
    <source>
        <dbReference type="ARBA" id="ARBA00023163"/>
    </source>
</evidence>
<dbReference type="SUPFAM" id="SSF48508">
    <property type="entry name" value="Nuclear receptor ligand-binding domain"/>
    <property type="match status" value="1"/>
</dbReference>
<dbReference type="Gene3D" id="3.30.50.10">
    <property type="entry name" value="Erythroid Transcription Factor GATA-1, subunit A"/>
    <property type="match status" value="1"/>
</dbReference>
<keyword evidence="4 13" id="KW-0862">Zinc</keyword>
<dbReference type="GO" id="GO:0035259">
    <property type="term" value="F:nuclear glucocorticoid receptor binding"/>
    <property type="evidence" value="ECO:0007669"/>
    <property type="project" value="TreeGrafter"/>
</dbReference>
<feature type="domain" description="Nuclear receptor" evidence="15">
    <location>
        <begin position="319"/>
        <end position="394"/>
    </location>
</feature>
<comment type="subcellular location">
    <subcellularLocation>
        <location evidence="1 13">Nucleus</location>
    </subcellularLocation>
</comment>
<dbReference type="Proteomes" id="UP001367676">
    <property type="component" value="Unassembled WGS sequence"/>
</dbReference>
<dbReference type="GO" id="GO:0005634">
    <property type="term" value="C:nucleus"/>
    <property type="evidence" value="ECO:0007669"/>
    <property type="project" value="UniProtKB-SubCell"/>
</dbReference>
<organism evidence="17 18">
    <name type="scientific">Parthenolecanium corni</name>
    <dbReference type="NCBI Taxonomy" id="536013"/>
    <lineage>
        <taxon>Eukaryota</taxon>
        <taxon>Metazoa</taxon>
        <taxon>Ecdysozoa</taxon>
        <taxon>Arthropoda</taxon>
        <taxon>Hexapoda</taxon>
        <taxon>Insecta</taxon>
        <taxon>Pterygota</taxon>
        <taxon>Neoptera</taxon>
        <taxon>Paraneoptera</taxon>
        <taxon>Hemiptera</taxon>
        <taxon>Sternorrhyncha</taxon>
        <taxon>Coccoidea</taxon>
        <taxon>Coccidae</taxon>
        <taxon>Parthenolecanium</taxon>
    </lineage>
</organism>
<feature type="compositionally biased region" description="Acidic residues" evidence="14">
    <location>
        <begin position="444"/>
        <end position="454"/>
    </location>
</feature>
<dbReference type="Pfam" id="PF00105">
    <property type="entry name" value="zf-C4"/>
    <property type="match status" value="1"/>
</dbReference>
<dbReference type="PROSITE" id="PS51030">
    <property type="entry name" value="NUCLEAR_REC_DBD_2"/>
    <property type="match status" value="1"/>
</dbReference>
<feature type="compositionally biased region" description="Low complexity" evidence="14">
    <location>
        <begin position="102"/>
        <end position="111"/>
    </location>
</feature>
<evidence type="ECO:0000256" key="4">
    <source>
        <dbReference type="ARBA" id="ARBA00022833"/>
    </source>
</evidence>
<accession>A0AAN9Y3W8</accession>
<dbReference type="GO" id="GO:0005667">
    <property type="term" value="C:transcription regulator complex"/>
    <property type="evidence" value="ECO:0007669"/>
    <property type="project" value="TreeGrafter"/>
</dbReference>
<evidence type="ECO:0000256" key="13">
    <source>
        <dbReference type="RuleBase" id="RU004334"/>
    </source>
</evidence>
<dbReference type="CDD" id="cd06969">
    <property type="entry name" value="NR_DBD_NGFI-B"/>
    <property type="match status" value="1"/>
</dbReference>
<evidence type="ECO:0000256" key="1">
    <source>
        <dbReference type="ARBA" id="ARBA00004123"/>
    </source>
</evidence>